<feature type="region of interest" description="Disordered" evidence="1">
    <location>
        <begin position="1"/>
        <end position="25"/>
    </location>
</feature>
<name>A0A9N9Z7C4_9HYPO</name>
<keyword evidence="4" id="KW-1185">Reference proteome</keyword>
<dbReference type="OrthoDB" id="20282at2759"/>
<feature type="domain" description="G-patch" evidence="2">
    <location>
        <begin position="139"/>
        <end position="187"/>
    </location>
</feature>
<protein>
    <recommendedName>
        <fullName evidence="2">G-patch domain-containing protein</fullName>
    </recommendedName>
</protein>
<dbReference type="EMBL" id="CABFOC020000035">
    <property type="protein sequence ID" value="CAH0050296.1"/>
    <property type="molecule type" value="Genomic_DNA"/>
</dbReference>
<dbReference type="PANTHER" id="PTHR20923:SF1">
    <property type="entry name" value="G PATCH DOMAIN AND ANKYRIN REPEAT-CONTAINING PROTEIN 1"/>
    <property type="match status" value="1"/>
</dbReference>
<dbReference type="Pfam" id="PF01585">
    <property type="entry name" value="G-patch"/>
    <property type="match status" value="1"/>
</dbReference>
<gene>
    <name evidence="3" type="ORF">CSOL1703_00002267</name>
</gene>
<evidence type="ECO:0000313" key="3">
    <source>
        <dbReference type="EMBL" id="CAH0050296.1"/>
    </source>
</evidence>
<sequence>MRRSRSSDEEEEEEDIPLHHKKPFGSGLKRKKIEFVRATEPDETAVAASASRVKASAIGDLYASIVLGQSSASSGTPTPTPEVVAEAAAAGGVTPQETSNQTICPVCLLPITTSISKHNASLAHQVSLEHSHPPSALDRSRMGLKALEAQGWNPDARQGLGREGEGMRFPIKVSAKEDNLGIGATIPEMKEGEVKVVKEKPMSVKELKAAQAKEKTKTEKLQREIFGSVDVDKYLKKGAEWE</sequence>
<evidence type="ECO:0000313" key="4">
    <source>
        <dbReference type="Proteomes" id="UP000775872"/>
    </source>
</evidence>
<evidence type="ECO:0000259" key="2">
    <source>
        <dbReference type="PROSITE" id="PS50174"/>
    </source>
</evidence>
<reference evidence="3 4" key="2">
    <citation type="submission" date="2021-10" db="EMBL/GenBank/DDBJ databases">
        <authorList>
            <person name="Piombo E."/>
        </authorList>
    </citation>
    <scope>NUCLEOTIDE SEQUENCE [LARGE SCALE GENOMIC DNA]</scope>
</reference>
<dbReference type="Proteomes" id="UP000775872">
    <property type="component" value="Unassembled WGS sequence"/>
</dbReference>
<organism evidence="3 4">
    <name type="scientific">Clonostachys solani</name>
    <dbReference type="NCBI Taxonomy" id="160281"/>
    <lineage>
        <taxon>Eukaryota</taxon>
        <taxon>Fungi</taxon>
        <taxon>Dikarya</taxon>
        <taxon>Ascomycota</taxon>
        <taxon>Pezizomycotina</taxon>
        <taxon>Sordariomycetes</taxon>
        <taxon>Hypocreomycetidae</taxon>
        <taxon>Hypocreales</taxon>
        <taxon>Bionectriaceae</taxon>
        <taxon>Clonostachys</taxon>
    </lineage>
</organism>
<evidence type="ECO:0000256" key="1">
    <source>
        <dbReference type="SAM" id="MobiDB-lite"/>
    </source>
</evidence>
<dbReference type="GO" id="GO:0003676">
    <property type="term" value="F:nucleic acid binding"/>
    <property type="evidence" value="ECO:0007669"/>
    <property type="project" value="InterPro"/>
</dbReference>
<dbReference type="SMART" id="SM00443">
    <property type="entry name" value="G_patch"/>
    <property type="match status" value="1"/>
</dbReference>
<proteinExistence type="predicted"/>
<dbReference type="InterPro" id="IPR000467">
    <property type="entry name" value="G_patch_dom"/>
</dbReference>
<accession>A0A9N9Z7C4</accession>
<dbReference type="PROSITE" id="PS50174">
    <property type="entry name" value="G_PATCH"/>
    <property type="match status" value="1"/>
</dbReference>
<dbReference type="PANTHER" id="PTHR20923">
    <property type="entry name" value="BAT4 PROTEIN-RELATED"/>
    <property type="match status" value="1"/>
</dbReference>
<dbReference type="AlphaFoldDB" id="A0A9N9Z7C4"/>
<dbReference type="InterPro" id="IPR039146">
    <property type="entry name" value="GPANK1"/>
</dbReference>
<reference evidence="4" key="1">
    <citation type="submission" date="2019-06" db="EMBL/GenBank/DDBJ databases">
        <authorList>
            <person name="Broberg M."/>
        </authorList>
    </citation>
    <scope>NUCLEOTIDE SEQUENCE [LARGE SCALE GENOMIC DNA]</scope>
</reference>
<comment type="caution">
    <text evidence="3">The sequence shown here is derived from an EMBL/GenBank/DDBJ whole genome shotgun (WGS) entry which is preliminary data.</text>
</comment>